<reference evidence="3 4" key="1">
    <citation type="submission" date="2018-01" db="EMBL/GenBank/DDBJ databases">
        <title>G. obscuriglobus.</title>
        <authorList>
            <person name="Franke J."/>
            <person name="Blomberg W."/>
            <person name="Selmecki A."/>
        </authorList>
    </citation>
    <scope>NUCLEOTIDE SEQUENCE [LARGE SCALE GENOMIC DNA]</scope>
    <source>
        <strain evidence="3 4">DSM 5831</strain>
    </source>
</reference>
<dbReference type="SUPFAM" id="SSF52980">
    <property type="entry name" value="Restriction endonuclease-like"/>
    <property type="match status" value="1"/>
</dbReference>
<keyword evidence="4" id="KW-1185">Reference proteome</keyword>
<evidence type="ECO:0000259" key="2">
    <source>
        <dbReference type="Pfam" id="PF04480"/>
    </source>
</evidence>
<name>A0A2Z3HEF3_9BACT</name>
<dbReference type="EMBL" id="CP025958">
    <property type="protein sequence ID" value="AWM41967.1"/>
    <property type="molecule type" value="Genomic_DNA"/>
</dbReference>
<accession>A0A2Z3HEF3</accession>
<dbReference type="InterPro" id="IPR011335">
    <property type="entry name" value="Restrct_endonuc-II-like"/>
</dbReference>
<feature type="domain" description="DUF559" evidence="2">
    <location>
        <begin position="57"/>
        <end position="115"/>
    </location>
</feature>
<dbReference type="Pfam" id="PF04480">
    <property type="entry name" value="DUF559"/>
    <property type="match status" value="1"/>
</dbReference>
<dbReference type="InterPro" id="IPR007569">
    <property type="entry name" value="DUF559"/>
</dbReference>
<proteinExistence type="predicted"/>
<dbReference type="Proteomes" id="UP000245802">
    <property type="component" value="Chromosome"/>
</dbReference>
<feature type="compositionally biased region" description="Low complexity" evidence="1">
    <location>
        <begin position="35"/>
        <end position="54"/>
    </location>
</feature>
<protein>
    <submittedName>
        <fullName evidence="3">DUF559 domain-containing protein</fullName>
    </submittedName>
</protein>
<dbReference type="AlphaFoldDB" id="A0A2Z3HEF3"/>
<gene>
    <name evidence="3" type="ORF">C1280_36560</name>
</gene>
<feature type="compositionally biased region" description="Low complexity" evidence="1">
    <location>
        <begin position="8"/>
        <end position="17"/>
    </location>
</feature>
<evidence type="ECO:0000313" key="4">
    <source>
        <dbReference type="Proteomes" id="UP000245802"/>
    </source>
</evidence>
<organism evidence="3 4">
    <name type="scientific">Gemmata obscuriglobus</name>
    <dbReference type="NCBI Taxonomy" id="114"/>
    <lineage>
        <taxon>Bacteria</taxon>
        <taxon>Pseudomonadati</taxon>
        <taxon>Planctomycetota</taxon>
        <taxon>Planctomycetia</taxon>
        <taxon>Gemmatales</taxon>
        <taxon>Gemmataceae</taxon>
        <taxon>Gemmata</taxon>
    </lineage>
</organism>
<dbReference type="Gene3D" id="3.40.960.10">
    <property type="entry name" value="VSR Endonuclease"/>
    <property type="match status" value="1"/>
</dbReference>
<evidence type="ECO:0000313" key="3">
    <source>
        <dbReference type="EMBL" id="AWM41967.1"/>
    </source>
</evidence>
<evidence type="ECO:0000256" key="1">
    <source>
        <dbReference type="SAM" id="MobiDB-lite"/>
    </source>
</evidence>
<feature type="region of interest" description="Disordered" evidence="1">
    <location>
        <begin position="1"/>
        <end position="55"/>
    </location>
</feature>
<dbReference type="KEGG" id="gog:C1280_36560"/>
<dbReference type="OrthoDB" id="9798754at2"/>
<sequence length="128" mass="14453">MPPRRTSRPTSAASTRSFCSGSWNRCRRPPACSARTNRSRSSTGTRRPKPSTSTAGLKLAVEVDGAFYHLNPEQYRRDRRKDHLYQKHGYRVLRFLAEDVVTDLERILNTILEVVAERRGPAQPTGAA</sequence>